<dbReference type="Proteomes" id="UP000818603">
    <property type="component" value="Unassembled WGS sequence"/>
</dbReference>
<dbReference type="Pfam" id="PF08818">
    <property type="entry name" value="DUF1801"/>
    <property type="match status" value="1"/>
</dbReference>
<dbReference type="AlphaFoldDB" id="A0A8J3EQX8"/>
<dbReference type="Proteomes" id="UP000621856">
    <property type="component" value="Unassembled WGS sequence"/>
</dbReference>
<dbReference type="InterPro" id="IPR014922">
    <property type="entry name" value="YdhG-like"/>
</dbReference>
<comment type="caution">
    <text evidence="2">The sequence shown here is derived from an EMBL/GenBank/DDBJ whole genome shotgun (WGS) entry which is preliminary data.</text>
</comment>
<proteinExistence type="predicted"/>
<dbReference type="RefSeq" id="WP_155138490.1">
    <property type="nucleotide sequence ID" value="NZ_BMGZ01000001.1"/>
</dbReference>
<sequence>MSKGENKTKPTGDDVIAWLEGVDNETRRKDAFTLLKVMQRITGCEPVLWGPSIVGFDQYHYTYDSGREGDMCLTGFSPRKGNLAIYIMGGFEGRDEMLERLGKHKTGKSCLYVNKLSDIDMAVLEEMIEKDVAYMREKYH</sequence>
<evidence type="ECO:0000259" key="1">
    <source>
        <dbReference type="Pfam" id="PF08818"/>
    </source>
</evidence>
<dbReference type="SUPFAM" id="SSF159888">
    <property type="entry name" value="YdhG-like"/>
    <property type="match status" value="1"/>
</dbReference>
<evidence type="ECO:0000313" key="3">
    <source>
        <dbReference type="EMBL" id="NHK27488.1"/>
    </source>
</evidence>
<keyword evidence="5" id="KW-1185">Reference proteome</keyword>
<protein>
    <submittedName>
        <fullName evidence="3">DUF1801 domain-containing protein</fullName>
    </submittedName>
</protein>
<dbReference type="EMBL" id="VCJR02000001">
    <property type="protein sequence ID" value="NHK27488.1"/>
    <property type="molecule type" value="Genomic_DNA"/>
</dbReference>
<name>A0A8J3EQX8_9PROT</name>
<organism evidence="2 4">
    <name type="scientific">Aquisalinus luteolus</name>
    <dbReference type="NCBI Taxonomy" id="1566827"/>
    <lineage>
        <taxon>Bacteria</taxon>
        <taxon>Pseudomonadati</taxon>
        <taxon>Pseudomonadota</taxon>
        <taxon>Alphaproteobacteria</taxon>
        <taxon>Parvularculales</taxon>
        <taxon>Parvularculaceae</taxon>
        <taxon>Aquisalinus</taxon>
    </lineage>
</organism>
<reference evidence="3 5" key="2">
    <citation type="submission" date="2020-02" db="EMBL/GenBank/DDBJ databases">
        <title>Genome sequence of Parvularcula flava strain NH6-79.</title>
        <authorList>
            <person name="Abdul Karim M.H."/>
            <person name="Lam M.Q."/>
            <person name="Chen S.J."/>
            <person name="Yahya A."/>
            <person name="Shahir S."/>
            <person name="Shamsir M.S."/>
            <person name="Chong C.S."/>
        </authorList>
    </citation>
    <scope>NUCLEOTIDE SEQUENCE [LARGE SCALE GENOMIC DNA]</scope>
    <source>
        <strain evidence="3 5">NH6-79</strain>
    </source>
</reference>
<evidence type="ECO:0000313" key="5">
    <source>
        <dbReference type="Proteomes" id="UP000818603"/>
    </source>
</evidence>
<dbReference type="EMBL" id="BMGZ01000001">
    <property type="protein sequence ID" value="GGH95589.1"/>
    <property type="molecule type" value="Genomic_DNA"/>
</dbReference>
<feature type="domain" description="YdhG-like" evidence="1">
    <location>
        <begin position="27"/>
        <end position="130"/>
    </location>
</feature>
<gene>
    <name evidence="3" type="ORF">FF098_006185</name>
    <name evidence="2" type="ORF">GCM10011355_12490</name>
</gene>
<evidence type="ECO:0000313" key="2">
    <source>
        <dbReference type="EMBL" id="GGH95589.1"/>
    </source>
</evidence>
<reference evidence="2" key="1">
    <citation type="journal article" date="2014" name="Int. J. Syst. Evol. Microbiol.">
        <title>Complete genome sequence of Corynebacterium casei LMG S-19264T (=DSM 44701T), isolated from a smear-ripened cheese.</title>
        <authorList>
            <consortium name="US DOE Joint Genome Institute (JGI-PGF)"/>
            <person name="Walter F."/>
            <person name="Albersmeier A."/>
            <person name="Kalinowski J."/>
            <person name="Ruckert C."/>
        </authorList>
    </citation>
    <scope>NUCLEOTIDE SEQUENCE</scope>
    <source>
        <strain evidence="2">CGMCC 1.14984</strain>
    </source>
</reference>
<accession>A0A8J3EQX8</accession>
<evidence type="ECO:0000313" key="4">
    <source>
        <dbReference type="Proteomes" id="UP000621856"/>
    </source>
</evidence>
<reference evidence="2" key="3">
    <citation type="submission" date="2020-09" db="EMBL/GenBank/DDBJ databases">
        <authorList>
            <person name="Sun Q."/>
            <person name="Zhou Y."/>
        </authorList>
    </citation>
    <scope>NUCLEOTIDE SEQUENCE</scope>
    <source>
        <strain evidence="2">CGMCC 1.14984</strain>
    </source>
</reference>